<protein>
    <submittedName>
        <fullName evidence="2">Uncharacterized protein</fullName>
    </submittedName>
</protein>
<gene>
    <name evidence="2" type="ORF">EZS28_032529</name>
</gene>
<evidence type="ECO:0000256" key="1">
    <source>
        <dbReference type="SAM" id="MobiDB-lite"/>
    </source>
</evidence>
<accession>A0A5J4UNN1</accession>
<dbReference type="Proteomes" id="UP000324800">
    <property type="component" value="Unassembled WGS sequence"/>
</dbReference>
<organism evidence="2 3">
    <name type="scientific">Streblomastix strix</name>
    <dbReference type="NCBI Taxonomy" id="222440"/>
    <lineage>
        <taxon>Eukaryota</taxon>
        <taxon>Metamonada</taxon>
        <taxon>Preaxostyla</taxon>
        <taxon>Oxymonadida</taxon>
        <taxon>Streblomastigidae</taxon>
        <taxon>Streblomastix</taxon>
    </lineage>
</organism>
<dbReference type="EMBL" id="SNRW01014026">
    <property type="protein sequence ID" value="KAA6371943.1"/>
    <property type="molecule type" value="Genomic_DNA"/>
</dbReference>
<name>A0A5J4UNN1_9EUKA</name>
<dbReference type="AlphaFoldDB" id="A0A5J4UNN1"/>
<proteinExistence type="predicted"/>
<comment type="caution">
    <text evidence="2">The sequence shown here is derived from an EMBL/GenBank/DDBJ whole genome shotgun (WGS) entry which is preliminary data.</text>
</comment>
<feature type="non-terminal residue" evidence="2">
    <location>
        <position position="195"/>
    </location>
</feature>
<sequence>MLNQLDVQYDPKSTKPVLEQLLLQTIKAQGYNRPKSNVTKINQFVHNAVATKNKQNNEQINDIANDSTNNSANNEANNCVTAQGNEETNEQDDEQDKKCNQKLFNRTSAHFGRDLKTHLESYKGPDQQKHPQLDKLAQPFMPYLKSNKTIQKLFATGQTKLFTKDQEQGVSDILQPTKNYMCIDAETVEAQDQED</sequence>
<feature type="region of interest" description="Disordered" evidence="1">
    <location>
        <begin position="55"/>
        <end position="77"/>
    </location>
</feature>
<reference evidence="2 3" key="1">
    <citation type="submission" date="2019-03" db="EMBL/GenBank/DDBJ databases">
        <title>Single cell metagenomics reveals metabolic interactions within the superorganism composed of flagellate Streblomastix strix and complex community of Bacteroidetes bacteria on its surface.</title>
        <authorList>
            <person name="Treitli S.C."/>
            <person name="Kolisko M."/>
            <person name="Husnik F."/>
            <person name="Keeling P."/>
            <person name="Hampl V."/>
        </authorList>
    </citation>
    <scope>NUCLEOTIDE SEQUENCE [LARGE SCALE GENOMIC DNA]</scope>
    <source>
        <strain evidence="2">ST1C</strain>
    </source>
</reference>
<evidence type="ECO:0000313" key="3">
    <source>
        <dbReference type="Proteomes" id="UP000324800"/>
    </source>
</evidence>
<evidence type="ECO:0000313" key="2">
    <source>
        <dbReference type="EMBL" id="KAA6371943.1"/>
    </source>
</evidence>
<feature type="compositionally biased region" description="Low complexity" evidence="1">
    <location>
        <begin position="60"/>
        <end position="77"/>
    </location>
</feature>